<name>A0ABQ3H8H3_9NEIS</name>
<dbReference type="Proteomes" id="UP000662678">
    <property type="component" value="Unassembled WGS sequence"/>
</dbReference>
<protein>
    <submittedName>
        <fullName evidence="1">Uncharacterized protein</fullName>
    </submittedName>
</protein>
<gene>
    <name evidence="1" type="ORF">GCM10011419_05770</name>
</gene>
<accession>A0ABQ3H8H3</accession>
<reference evidence="2" key="1">
    <citation type="journal article" date="2019" name="Int. J. Syst. Evol. Microbiol.">
        <title>The Global Catalogue of Microorganisms (GCM) 10K type strain sequencing project: providing services to taxonomists for standard genome sequencing and annotation.</title>
        <authorList>
            <consortium name="The Broad Institute Genomics Platform"/>
            <consortium name="The Broad Institute Genome Sequencing Center for Infectious Disease"/>
            <person name="Wu L."/>
            <person name="Ma J."/>
        </authorList>
    </citation>
    <scope>NUCLEOTIDE SEQUENCE [LARGE SCALE GENOMIC DNA]</scope>
    <source>
        <strain evidence="2">KCTC 23713</strain>
    </source>
</reference>
<sequence>MICAGRMTSAPLAHAGQCGGIGGMSGGGLAANLARMGIQNAPGASGWRHGAEAPEPVMT</sequence>
<proteinExistence type="predicted"/>
<comment type="caution">
    <text evidence="1">The sequence shown here is derived from an EMBL/GenBank/DDBJ whole genome shotgun (WGS) entry which is preliminary data.</text>
</comment>
<organism evidence="1 2">
    <name type="scientific">Vogesella fluminis</name>
    <dbReference type="NCBI Taxonomy" id="1069161"/>
    <lineage>
        <taxon>Bacteria</taxon>
        <taxon>Pseudomonadati</taxon>
        <taxon>Pseudomonadota</taxon>
        <taxon>Betaproteobacteria</taxon>
        <taxon>Neisseriales</taxon>
        <taxon>Chromobacteriaceae</taxon>
        <taxon>Vogesella</taxon>
    </lineage>
</organism>
<evidence type="ECO:0000313" key="2">
    <source>
        <dbReference type="Proteomes" id="UP000662678"/>
    </source>
</evidence>
<evidence type="ECO:0000313" key="1">
    <source>
        <dbReference type="EMBL" id="GHD72427.1"/>
    </source>
</evidence>
<dbReference type="EMBL" id="BMYP01000005">
    <property type="protein sequence ID" value="GHD72427.1"/>
    <property type="molecule type" value="Genomic_DNA"/>
</dbReference>
<keyword evidence="2" id="KW-1185">Reference proteome</keyword>